<dbReference type="AlphaFoldDB" id="A0A1C5G7Z5"/>
<evidence type="ECO:0000313" key="5">
    <source>
        <dbReference type="Proteomes" id="UP000198251"/>
    </source>
</evidence>
<gene>
    <name evidence="4" type="ORF">GA0070610_2031</name>
</gene>
<evidence type="ECO:0000256" key="1">
    <source>
        <dbReference type="ARBA" id="ARBA00008954"/>
    </source>
</evidence>
<dbReference type="GO" id="GO:0030170">
    <property type="term" value="F:pyridoxal phosphate binding"/>
    <property type="evidence" value="ECO:0007669"/>
    <property type="project" value="InterPro"/>
</dbReference>
<dbReference type="SUPFAM" id="SSF53383">
    <property type="entry name" value="PLP-dependent transferases"/>
    <property type="match status" value="1"/>
</dbReference>
<protein>
    <submittedName>
        <fullName evidence="4">Taurine---2-oxoglutarate transaminase</fullName>
    </submittedName>
</protein>
<dbReference type="Gene3D" id="3.90.1150.10">
    <property type="entry name" value="Aspartate Aminotransferase, domain 1"/>
    <property type="match status" value="1"/>
</dbReference>
<dbReference type="CDD" id="cd00610">
    <property type="entry name" value="OAT_like"/>
    <property type="match status" value="1"/>
</dbReference>
<accession>A0A1C5G7Z5</accession>
<dbReference type="InterPro" id="IPR015422">
    <property type="entry name" value="PyrdxlP-dep_Trfase_small"/>
</dbReference>
<evidence type="ECO:0000313" key="4">
    <source>
        <dbReference type="EMBL" id="SCG15788.1"/>
    </source>
</evidence>
<dbReference type="InterPro" id="IPR015424">
    <property type="entry name" value="PyrdxlP-dep_Trfase"/>
</dbReference>
<evidence type="ECO:0000256" key="2">
    <source>
        <dbReference type="ARBA" id="ARBA00022898"/>
    </source>
</evidence>
<dbReference type="EMBL" id="LT607733">
    <property type="protein sequence ID" value="SCG15788.1"/>
    <property type="molecule type" value="Genomic_DNA"/>
</dbReference>
<dbReference type="InterPro" id="IPR015421">
    <property type="entry name" value="PyrdxlP-dep_Trfase_major"/>
</dbReference>
<comment type="similarity">
    <text evidence="1 3">Belongs to the class-III pyridoxal-phosphate-dependent aminotransferase family.</text>
</comment>
<dbReference type="PROSITE" id="PS00600">
    <property type="entry name" value="AA_TRANSFER_CLASS_3"/>
    <property type="match status" value="1"/>
</dbReference>
<name>A0A1C5G7Z5_MICEH</name>
<dbReference type="GO" id="GO:0005829">
    <property type="term" value="C:cytosol"/>
    <property type="evidence" value="ECO:0007669"/>
    <property type="project" value="TreeGrafter"/>
</dbReference>
<dbReference type="InterPro" id="IPR049704">
    <property type="entry name" value="Aminotrans_3_PPA_site"/>
</dbReference>
<proteinExistence type="inferred from homology"/>
<keyword evidence="5" id="KW-1185">Reference proteome</keyword>
<dbReference type="Gene3D" id="3.40.640.10">
    <property type="entry name" value="Type I PLP-dependent aspartate aminotransferase-like (Major domain)"/>
    <property type="match status" value="1"/>
</dbReference>
<dbReference type="InterPro" id="IPR005814">
    <property type="entry name" value="Aminotrans_3"/>
</dbReference>
<dbReference type="PANTHER" id="PTHR43094">
    <property type="entry name" value="AMINOTRANSFERASE"/>
    <property type="match status" value="1"/>
</dbReference>
<keyword evidence="2 3" id="KW-0663">Pyridoxal phosphate</keyword>
<dbReference type="GeneID" id="95801849"/>
<organism evidence="4 5">
    <name type="scientific">Micromonospora echinofusca</name>
    <dbReference type="NCBI Taxonomy" id="47858"/>
    <lineage>
        <taxon>Bacteria</taxon>
        <taxon>Bacillati</taxon>
        <taxon>Actinomycetota</taxon>
        <taxon>Actinomycetes</taxon>
        <taxon>Micromonosporales</taxon>
        <taxon>Micromonosporaceae</taxon>
        <taxon>Micromonospora</taxon>
    </lineage>
</organism>
<dbReference type="Proteomes" id="UP000198251">
    <property type="component" value="Chromosome I"/>
</dbReference>
<dbReference type="Pfam" id="PF00202">
    <property type="entry name" value="Aminotran_3"/>
    <property type="match status" value="1"/>
</dbReference>
<dbReference type="RefSeq" id="WP_088999767.1">
    <property type="nucleotide sequence ID" value="NZ_LT607733.1"/>
</dbReference>
<dbReference type="GO" id="GO:0008483">
    <property type="term" value="F:transaminase activity"/>
    <property type="evidence" value="ECO:0007669"/>
    <property type="project" value="InterPro"/>
</dbReference>
<dbReference type="PANTHER" id="PTHR43094:SF1">
    <property type="entry name" value="AMINOTRANSFERASE CLASS-III"/>
    <property type="match status" value="1"/>
</dbReference>
<sequence>MNPPTGVPSASRDRSRPVFHPWSAQGAARQVRVDGAAGCWFWDRDGNRWLDLHSQLGNLHLGHQHPVLVEAVGAQAARLCTLAPSYGYEVRDEAARLILDTMPDAMRSVLFTNGGADANEHALRMARLVTGRPKVLAAHRSYHGATDGAMAVTGDPRRWSAEPPGSRTVRFFGPYLYRSEFHATTAEEECERALRHLRRLIGYEGPETVAAIILEPVVGSNGVLVPPPGYLPGVRELCDEFGILLIADEVMTGFGRCGAWFAGDLHDVVPDLLTFAKGVNSGYVPMGGVAVGERVAAYFEDRPYPGGLTYSGHPLACASAVASIGVLRDDKLVERAELLGRTVLGPSLARLAQRVPVVGEVRGVGLAWAIELVSDRDSREPLAPYAAPGPLAPPMAQLLAACRERGVWPLVAANRVHLLPPLIITETELERGIEAVADALTAVFGGHRRVTTGPTGVTT</sequence>
<reference evidence="4 5" key="1">
    <citation type="submission" date="2016-06" db="EMBL/GenBank/DDBJ databases">
        <authorList>
            <person name="Kjaerup R.B."/>
            <person name="Dalgaard T.S."/>
            <person name="Juul-Madsen H.R."/>
        </authorList>
    </citation>
    <scope>NUCLEOTIDE SEQUENCE [LARGE SCALE GENOMIC DNA]</scope>
    <source>
        <strain evidence="4 5">DSM 43913</strain>
    </source>
</reference>
<dbReference type="NCBIfam" id="NF004718">
    <property type="entry name" value="PRK06062.1"/>
    <property type="match status" value="1"/>
</dbReference>
<evidence type="ECO:0000256" key="3">
    <source>
        <dbReference type="RuleBase" id="RU003560"/>
    </source>
</evidence>